<protein>
    <submittedName>
        <fullName evidence="1">Uncharacterized protein</fullName>
    </submittedName>
</protein>
<dbReference type="Proteomes" id="UP000410492">
    <property type="component" value="Unassembled WGS sequence"/>
</dbReference>
<evidence type="ECO:0000313" key="1">
    <source>
        <dbReference type="EMBL" id="VEN50902.1"/>
    </source>
</evidence>
<reference evidence="1 2" key="1">
    <citation type="submission" date="2019-01" db="EMBL/GenBank/DDBJ databases">
        <authorList>
            <person name="Sayadi A."/>
        </authorList>
    </citation>
    <scope>NUCLEOTIDE SEQUENCE [LARGE SCALE GENOMIC DNA]</scope>
</reference>
<gene>
    <name evidence="1" type="ORF">CALMAC_LOCUS11514</name>
</gene>
<dbReference type="AlphaFoldDB" id="A0A653CT23"/>
<sequence>RQFGVTFKDTAGVILLQKTYSRQKPRSGLELLTWLLPMPLDVEWTAAGEGPLAAALAAQYGGTGGRPLAAPWPPTPAATAAAAPDGTGSNDGRIWDDDWADWDWWCFSFTFLPMELNDSPFVLVLILSFSHAVPGGLVDVVVGVHADLVRDAPQTLEGATHRPRLLDALEAASLALHVRRRGHREAERGRRTVIVDISAAQVGQDDDLCFTEPYAVGTRNDRAGIKSLTRTPAICTLNMYFYQLDRKKPKMQASEAEKQKDAAVQTENDYLGYKDVSLQTYTFTTAAVNLSPSQVIHVAWVKVDPGMP</sequence>
<evidence type="ECO:0000313" key="2">
    <source>
        <dbReference type="Proteomes" id="UP000410492"/>
    </source>
</evidence>
<accession>A0A653CT23</accession>
<proteinExistence type="predicted"/>
<dbReference type="EMBL" id="CAACVG010008731">
    <property type="protein sequence ID" value="VEN50902.1"/>
    <property type="molecule type" value="Genomic_DNA"/>
</dbReference>
<name>A0A653CT23_CALMS</name>
<dbReference type="OrthoDB" id="6284217at2759"/>
<organism evidence="1 2">
    <name type="scientific">Callosobruchus maculatus</name>
    <name type="common">Southern cowpea weevil</name>
    <name type="synonym">Pulse bruchid</name>
    <dbReference type="NCBI Taxonomy" id="64391"/>
    <lineage>
        <taxon>Eukaryota</taxon>
        <taxon>Metazoa</taxon>
        <taxon>Ecdysozoa</taxon>
        <taxon>Arthropoda</taxon>
        <taxon>Hexapoda</taxon>
        <taxon>Insecta</taxon>
        <taxon>Pterygota</taxon>
        <taxon>Neoptera</taxon>
        <taxon>Endopterygota</taxon>
        <taxon>Coleoptera</taxon>
        <taxon>Polyphaga</taxon>
        <taxon>Cucujiformia</taxon>
        <taxon>Chrysomeloidea</taxon>
        <taxon>Chrysomelidae</taxon>
        <taxon>Bruchinae</taxon>
        <taxon>Bruchini</taxon>
        <taxon>Callosobruchus</taxon>
    </lineage>
</organism>
<feature type="non-terminal residue" evidence="1">
    <location>
        <position position="1"/>
    </location>
</feature>
<keyword evidence="2" id="KW-1185">Reference proteome</keyword>